<dbReference type="InterPro" id="IPR058208">
    <property type="entry name" value="PACE"/>
</dbReference>
<dbReference type="OrthoDB" id="1631120at2"/>
<evidence type="ECO:0000259" key="2">
    <source>
        <dbReference type="Pfam" id="PF05232"/>
    </source>
</evidence>
<organism evidence="3 4">
    <name type="scientific">Cysteiniphilum litorale</name>
    <dbReference type="NCBI Taxonomy" id="2056700"/>
    <lineage>
        <taxon>Bacteria</taxon>
        <taxon>Pseudomonadati</taxon>
        <taxon>Pseudomonadota</taxon>
        <taxon>Gammaproteobacteria</taxon>
        <taxon>Thiotrichales</taxon>
        <taxon>Fastidiosibacteraceae</taxon>
        <taxon>Cysteiniphilum</taxon>
    </lineage>
</organism>
<dbReference type="EMBL" id="BMJS01000001">
    <property type="protein sequence ID" value="GGF88555.1"/>
    <property type="molecule type" value="Genomic_DNA"/>
</dbReference>
<feature type="transmembrane region" description="Helical" evidence="1">
    <location>
        <begin position="12"/>
        <end position="36"/>
    </location>
</feature>
<keyword evidence="1" id="KW-1133">Transmembrane helix</keyword>
<comment type="caution">
    <text evidence="3">The sequence shown here is derived from an EMBL/GenBank/DDBJ whole genome shotgun (WGS) entry which is preliminary data.</text>
</comment>
<evidence type="ECO:0000313" key="4">
    <source>
        <dbReference type="Proteomes" id="UP000636949"/>
    </source>
</evidence>
<dbReference type="NCBIfam" id="NF033664">
    <property type="entry name" value="PACE_transport"/>
    <property type="match status" value="1"/>
</dbReference>
<dbReference type="AlphaFoldDB" id="A0A8J3E7P2"/>
<sequence>MQQNNGFSLTTRIIHMIGFELFAIIIFAPVAALVLNKSIVEVGALGVLISLMAMLWNFIYNWMFDHYEAKLGKDRFKRSAITRAIHALLFELGLLVVTIPLVAYWLNMTLWQAFIVDIGFVVFFLIYAFVYNWLFDCLYLQLSRRAIA</sequence>
<accession>A0A8J3E7P2</accession>
<feature type="transmembrane region" description="Helical" evidence="1">
    <location>
        <begin position="111"/>
        <end position="135"/>
    </location>
</feature>
<keyword evidence="1" id="KW-0472">Membrane</keyword>
<dbReference type="Proteomes" id="UP000636949">
    <property type="component" value="Unassembled WGS sequence"/>
</dbReference>
<gene>
    <name evidence="3" type="ORF">GCM10010995_02220</name>
</gene>
<reference evidence="3" key="2">
    <citation type="submission" date="2020-09" db="EMBL/GenBank/DDBJ databases">
        <authorList>
            <person name="Sun Q."/>
            <person name="Zhou Y."/>
        </authorList>
    </citation>
    <scope>NUCLEOTIDE SEQUENCE</scope>
    <source>
        <strain evidence="3">CGMCC 1.15758</strain>
    </source>
</reference>
<feature type="domain" description="Chlorhexidine efflux transporter" evidence="2">
    <location>
        <begin position="78"/>
        <end position="138"/>
    </location>
</feature>
<proteinExistence type="predicted"/>
<evidence type="ECO:0000313" key="3">
    <source>
        <dbReference type="EMBL" id="GGF88555.1"/>
    </source>
</evidence>
<dbReference type="RefSeq" id="WP_117001377.1">
    <property type="nucleotide sequence ID" value="NZ_BMJS01000001.1"/>
</dbReference>
<feature type="domain" description="Chlorhexidine efflux transporter" evidence="2">
    <location>
        <begin position="8"/>
        <end position="69"/>
    </location>
</feature>
<name>A0A8J3E7P2_9GAMM</name>
<dbReference type="Pfam" id="PF05232">
    <property type="entry name" value="BTP"/>
    <property type="match status" value="2"/>
</dbReference>
<keyword evidence="4" id="KW-1185">Reference proteome</keyword>
<protein>
    <submittedName>
        <fullName evidence="3">LysR family transcriptional regulator</fullName>
    </submittedName>
</protein>
<feature type="transmembrane region" description="Helical" evidence="1">
    <location>
        <begin position="84"/>
        <end position="105"/>
    </location>
</feature>
<keyword evidence="1" id="KW-0812">Transmembrane</keyword>
<reference evidence="3" key="1">
    <citation type="journal article" date="2014" name="Int. J. Syst. Evol. Microbiol.">
        <title>Complete genome sequence of Corynebacterium casei LMG S-19264T (=DSM 44701T), isolated from a smear-ripened cheese.</title>
        <authorList>
            <consortium name="US DOE Joint Genome Institute (JGI-PGF)"/>
            <person name="Walter F."/>
            <person name="Albersmeier A."/>
            <person name="Kalinowski J."/>
            <person name="Ruckert C."/>
        </authorList>
    </citation>
    <scope>NUCLEOTIDE SEQUENCE</scope>
    <source>
        <strain evidence="3">CGMCC 1.15758</strain>
    </source>
</reference>
<evidence type="ECO:0000256" key="1">
    <source>
        <dbReference type="SAM" id="Phobius"/>
    </source>
</evidence>
<feature type="transmembrane region" description="Helical" evidence="1">
    <location>
        <begin position="42"/>
        <end position="63"/>
    </location>
</feature>
<dbReference type="InterPro" id="IPR007896">
    <property type="entry name" value="BTP_bacteria"/>
</dbReference>